<feature type="transmembrane region" description="Helical" evidence="5">
    <location>
        <begin position="101"/>
        <end position="119"/>
    </location>
</feature>
<gene>
    <name evidence="7" type="ORF">ACFFRE_09165</name>
</gene>
<keyword evidence="3 5" id="KW-1133">Transmembrane helix</keyword>
<dbReference type="EMBL" id="JBHLYQ010000089">
    <property type="protein sequence ID" value="MFC0082311.1"/>
    <property type="molecule type" value="Genomic_DNA"/>
</dbReference>
<comment type="subcellular location">
    <subcellularLocation>
        <location evidence="1">Membrane</location>
        <topology evidence="1">Single-pass membrane protein</topology>
    </subcellularLocation>
</comment>
<dbReference type="Gene3D" id="1.10.10.1320">
    <property type="entry name" value="Anti-sigma factor, zinc-finger domain"/>
    <property type="match status" value="1"/>
</dbReference>
<accession>A0ABV6C3P8</accession>
<name>A0ABV6C3P8_9ACTN</name>
<evidence type="ECO:0000256" key="4">
    <source>
        <dbReference type="ARBA" id="ARBA00023136"/>
    </source>
</evidence>
<feature type="domain" description="Putative zinc-finger" evidence="6">
    <location>
        <begin position="6"/>
        <end position="40"/>
    </location>
</feature>
<reference evidence="7 8" key="1">
    <citation type="submission" date="2024-09" db="EMBL/GenBank/DDBJ databases">
        <authorList>
            <person name="Sun Q."/>
            <person name="Mori K."/>
        </authorList>
    </citation>
    <scope>NUCLEOTIDE SEQUENCE [LARGE SCALE GENOMIC DNA]</scope>
    <source>
        <strain evidence="7 8">JCM 15389</strain>
    </source>
</reference>
<sequence>MPEEACAAFADDLVALALGVLAGTERAELLGHLGTCPACRSELAALAQTGDLLVQAVPPEEPPPGFEGRALERVAALPPVGSPRRAIAAPGSARPARRARWLLAAAAAVVVAVAGFAVGRQSAGSGAPGGSLTGQYVHTLQALGGRSLLAGVLRGPNGRRVGEAFVYQGVHPWPSWVFVQLDPGPAEGSLWVVVDDAAGRTLLSAGDLQARGAPFAWGRALALPAHLALPLEVSVLDQRGLLASGTLRR</sequence>
<organism evidence="7 8">
    <name type="scientific">Aciditerrimonas ferrireducens</name>
    <dbReference type="NCBI Taxonomy" id="667306"/>
    <lineage>
        <taxon>Bacteria</taxon>
        <taxon>Bacillati</taxon>
        <taxon>Actinomycetota</taxon>
        <taxon>Acidimicrobiia</taxon>
        <taxon>Acidimicrobiales</taxon>
        <taxon>Acidimicrobiaceae</taxon>
        <taxon>Aciditerrimonas</taxon>
    </lineage>
</organism>
<keyword evidence="4 5" id="KW-0472">Membrane</keyword>
<keyword evidence="2 5" id="KW-0812">Transmembrane</keyword>
<dbReference type="InterPro" id="IPR041916">
    <property type="entry name" value="Anti_sigma_zinc_sf"/>
</dbReference>
<comment type="caution">
    <text evidence="7">The sequence shown here is derived from an EMBL/GenBank/DDBJ whole genome shotgun (WGS) entry which is preliminary data.</text>
</comment>
<dbReference type="InterPro" id="IPR027383">
    <property type="entry name" value="Znf_put"/>
</dbReference>
<dbReference type="InterPro" id="IPR051474">
    <property type="entry name" value="Anti-sigma-K/W_factor"/>
</dbReference>
<dbReference type="Pfam" id="PF13490">
    <property type="entry name" value="zf-HC2"/>
    <property type="match status" value="1"/>
</dbReference>
<evidence type="ECO:0000313" key="7">
    <source>
        <dbReference type="EMBL" id="MFC0082311.1"/>
    </source>
</evidence>
<evidence type="ECO:0000313" key="8">
    <source>
        <dbReference type="Proteomes" id="UP001589788"/>
    </source>
</evidence>
<dbReference type="Proteomes" id="UP001589788">
    <property type="component" value="Unassembled WGS sequence"/>
</dbReference>
<keyword evidence="8" id="KW-1185">Reference proteome</keyword>
<dbReference type="RefSeq" id="WP_377789855.1">
    <property type="nucleotide sequence ID" value="NZ_JBHLYQ010000089.1"/>
</dbReference>
<dbReference type="PANTHER" id="PTHR37461">
    <property type="entry name" value="ANTI-SIGMA-K FACTOR RSKA"/>
    <property type="match status" value="1"/>
</dbReference>
<evidence type="ECO:0000256" key="1">
    <source>
        <dbReference type="ARBA" id="ARBA00004167"/>
    </source>
</evidence>
<evidence type="ECO:0000256" key="2">
    <source>
        <dbReference type="ARBA" id="ARBA00022692"/>
    </source>
</evidence>
<protein>
    <submittedName>
        <fullName evidence="7">Anti-sigma factor family protein</fullName>
    </submittedName>
</protein>
<evidence type="ECO:0000256" key="5">
    <source>
        <dbReference type="SAM" id="Phobius"/>
    </source>
</evidence>
<proteinExistence type="predicted"/>
<dbReference type="PANTHER" id="PTHR37461:SF1">
    <property type="entry name" value="ANTI-SIGMA-K FACTOR RSKA"/>
    <property type="match status" value="1"/>
</dbReference>
<evidence type="ECO:0000259" key="6">
    <source>
        <dbReference type="Pfam" id="PF13490"/>
    </source>
</evidence>
<evidence type="ECO:0000256" key="3">
    <source>
        <dbReference type="ARBA" id="ARBA00022989"/>
    </source>
</evidence>